<keyword evidence="5" id="KW-1185">Reference proteome</keyword>
<feature type="compositionally biased region" description="Low complexity" evidence="2">
    <location>
        <begin position="13"/>
        <end position="22"/>
    </location>
</feature>
<dbReference type="PIRSF" id="PIRSF004557">
    <property type="entry name" value="SecY"/>
    <property type="match status" value="1"/>
</dbReference>
<feature type="transmembrane region" description="Helical" evidence="3">
    <location>
        <begin position="207"/>
        <end position="230"/>
    </location>
</feature>
<feature type="transmembrane region" description="Helical" evidence="3">
    <location>
        <begin position="419"/>
        <end position="436"/>
    </location>
</feature>
<evidence type="ECO:0000256" key="1">
    <source>
        <dbReference type="RuleBase" id="RU004349"/>
    </source>
</evidence>
<feature type="region of interest" description="Disordered" evidence="2">
    <location>
        <begin position="1"/>
        <end position="22"/>
    </location>
</feature>
<keyword evidence="3" id="KW-1133">Transmembrane helix</keyword>
<sequence>MSSVVIGGKKKSTSPYSSSSKKITLGSKLSGLSYLFPTVERSTNKSELENASVLDDKFVYLLAFISIYLFLQIIPLFGFPRDYKYDNLLNPLNFAGFDIDNKGTLVGLGLLPLVFSGGLIQLLVGANVLNFDFSKKKDVFAFSNLQKFVAITVTLIISSLNIFVFDKNFVNVDIIGKFLILSQLTVSQYFIIHIVECIDQGYGFQSGIMTLSLASYAAILVENLLGVTSVNASNGKLEKTGVLFFLFSAITSPEYSWFEIFQRFFFRNDLPNFSTQLISLIVGAGIVFWFNFRYELIIKSTKMRNVQQPYPIRLFYNGIVPIWISFSFITILDYFVINVASLIPFELTSVGYTILQIIYKIAQGVCLISLNSQVSKDWTENTGSVKSIIDQFKEQDLIIHSKRDSQLELTKTVQQATQTSAVLLGVVVAIAGFFGFKFQNDILSGIVAFGSVMTLLEYVIVEMQEHGKDSLIFKSLGWA</sequence>
<comment type="similarity">
    <text evidence="1">Belongs to the SecY/SEC61-alpha family.</text>
</comment>
<dbReference type="Gene3D" id="1.10.3370.10">
    <property type="entry name" value="SecY subunit domain"/>
    <property type="match status" value="1"/>
</dbReference>
<proteinExistence type="inferred from homology"/>
<accession>A0A1B7T7G8</accession>
<dbReference type="GO" id="GO:0015031">
    <property type="term" value="P:protein transport"/>
    <property type="evidence" value="ECO:0007669"/>
    <property type="project" value="InterPro"/>
</dbReference>
<evidence type="ECO:0000256" key="3">
    <source>
        <dbReference type="SAM" id="Phobius"/>
    </source>
</evidence>
<dbReference type="Pfam" id="PF00344">
    <property type="entry name" value="SecY"/>
    <property type="match status" value="1"/>
</dbReference>
<dbReference type="EMBL" id="LXPE01000510">
    <property type="protein sequence ID" value="OBA24658.1"/>
    <property type="molecule type" value="Genomic_DNA"/>
</dbReference>
<feature type="transmembrane region" description="Helical" evidence="3">
    <location>
        <begin position="148"/>
        <end position="166"/>
    </location>
</feature>
<name>A0A1B7T7G8_9ASCO</name>
<protein>
    <submittedName>
        <fullName evidence="4">SecY protein</fullName>
    </submittedName>
</protein>
<feature type="transmembrane region" description="Helical" evidence="3">
    <location>
        <begin position="442"/>
        <end position="461"/>
    </location>
</feature>
<keyword evidence="3" id="KW-0812">Transmembrane</keyword>
<feature type="transmembrane region" description="Helical" evidence="3">
    <location>
        <begin position="273"/>
        <end position="294"/>
    </location>
</feature>
<dbReference type="GO" id="GO:0016020">
    <property type="term" value="C:membrane"/>
    <property type="evidence" value="ECO:0007669"/>
    <property type="project" value="InterPro"/>
</dbReference>
<dbReference type="SUPFAM" id="SSF103491">
    <property type="entry name" value="Preprotein translocase SecY subunit"/>
    <property type="match status" value="1"/>
</dbReference>
<evidence type="ECO:0000313" key="5">
    <source>
        <dbReference type="Proteomes" id="UP000092321"/>
    </source>
</evidence>
<dbReference type="InterPro" id="IPR002208">
    <property type="entry name" value="SecY/SEC61-alpha"/>
</dbReference>
<dbReference type="Proteomes" id="UP000092321">
    <property type="component" value="Unassembled WGS sequence"/>
</dbReference>
<feature type="transmembrane region" description="Helical" evidence="3">
    <location>
        <begin position="178"/>
        <end position="195"/>
    </location>
</feature>
<feature type="transmembrane region" description="Helical" evidence="3">
    <location>
        <begin position="58"/>
        <end position="79"/>
    </location>
</feature>
<dbReference type="OrthoDB" id="420669at2759"/>
<feature type="transmembrane region" description="Helical" evidence="3">
    <location>
        <begin position="314"/>
        <end position="337"/>
    </location>
</feature>
<dbReference type="PANTHER" id="PTHR10906">
    <property type="entry name" value="SECY/SEC61-ALPHA FAMILY MEMBER"/>
    <property type="match status" value="1"/>
</dbReference>
<feature type="transmembrane region" description="Helical" evidence="3">
    <location>
        <begin position="242"/>
        <end position="261"/>
    </location>
</feature>
<organism evidence="4 5">
    <name type="scientific">Hanseniaspora valbyensis NRRL Y-1626</name>
    <dbReference type="NCBI Taxonomy" id="766949"/>
    <lineage>
        <taxon>Eukaryota</taxon>
        <taxon>Fungi</taxon>
        <taxon>Dikarya</taxon>
        <taxon>Ascomycota</taxon>
        <taxon>Saccharomycotina</taxon>
        <taxon>Saccharomycetes</taxon>
        <taxon>Saccharomycodales</taxon>
        <taxon>Saccharomycodaceae</taxon>
        <taxon>Hanseniaspora</taxon>
    </lineage>
</organism>
<evidence type="ECO:0000256" key="2">
    <source>
        <dbReference type="SAM" id="MobiDB-lite"/>
    </source>
</evidence>
<dbReference type="AlphaFoldDB" id="A0A1B7T7G8"/>
<gene>
    <name evidence="4" type="ORF">HANVADRAFT_54359</name>
</gene>
<evidence type="ECO:0000313" key="4">
    <source>
        <dbReference type="EMBL" id="OBA24658.1"/>
    </source>
</evidence>
<feature type="transmembrane region" description="Helical" evidence="3">
    <location>
        <begin position="105"/>
        <end position="128"/>
    </location>
</feature>
<dbReference type="InterPro" id="IPR023201">
    <property type="entry name" value="SecY_dom_sf"/>
</dbReference>
<keyword evidence="3" id="KW-0472">Membrane</keyword>
<comment type="caution">
    <text evidence="4">The sequence shown here is derived from an EMBL/GenBank/DDBJ whole genome shotgun (WGS) entry which is preliminary data.</text>
</comment>
<reference evidence="5" key="1">
    <citation type="journal article" date="2016" name="Proc. Natl. Acad. Sci. U.S.A.">
        <title>Comparative genomics of biotechnologically important yeasts.</title>
        <authorList>
            <person name="Riley R."/>
            <person name="Haridas S."/>
            <person name="Wolfe K.H."/>
            <person name="Lopes M.R."/>
            <person name="Hittinger C.T."/>
            <person name="Goeker M."/>
            <person name="Salamov A.A."/>
            <person name="Wisecaver J.H."/>
            <person name="Long T.M."/>
            <person name="Calvey C.H."/>
            <person name="Aerts A.L."/>
            <person name="Barry K.W."/>
            <person name="Choi C."/>
            <person name="Clum A."/>
            <person name="Coughlan A.Y."/>
            <person name="Deshpande S."/>
            <person name="Douglass A.P."/>
            <person name="Hanson S.J."/>
            <person name="Klenk H.-P."/>
            <person name="LaButti K.M."/>
            <person name="Lapidus A."/>
            <person name="Lindquist E.A."/>
            <person name="Lipzen A.M."/>
            <person name="Meier-Kolthoff J.P."/>
            <person name="Ohm R.A."/>
            <person name="Otillar R.P."/>
            <person name="Pangilinan J.L."/>
            <person name="Peng Y."/>
            <person name="Rokas A."/>
            <person name="Rosa C.A."/>
            <person name="Scheuner C."/>
            <person name="Sibirny A.A."/>
            <person name="Slot J.C."/>
            <person name="Stielow J.B."/>
            <person name="Sun H."/>
            <person name="Kurtzman C.P."/>
            <person name="Blackwell M."/>
            <person name="Grigoriev I.V."/>
            <person name="Jeffries T.W."/>
        </authorList>
    </citation>
    <scope>NUCLEOTIDE SEQUENCE [LARGE SCALE GENOMIC DNA]</scope>
    <source>
        <strain evidence="5">NRRL Y-1626</strain>
    </source>
</reference>